<dbReference type="InterPro" id="IPR011009">
    <property type="entry name" value="Kinase-like_dom_sf"/>
</dbReference>
<reference evidence="7 8" key="1">
    <citation type="submission" date="2018-08" db="EMBL/GenBank/DDBJ databases">
        <title>Genome and evolution of the arbuscular mycorrhizal fungus Diversispora epigaea (formerly Glomus versiforme) and its bacterial endosymbionts.</title>
        <authorList>
            <person name="Sun X."/>
            <person name="Fei Z."/>
            <person name="Harrison M."/>
        </authorList>
    </citation>
    <scope>NUCLEOTIDE SEQUENCE [LARGE SCALE GENOMIC DNA]</scope>
    <source>
        <strain evidence="7 8">IT104</strain>
    </source>
</reference>
<evidence type="ECO:0000313" key="8">
    <source>
        <dbReference type="Proteomes" id="UP000266861"/>
    </source>
</evidence>
<dbReference type="PANTHER" id="PTHR44329">
    <property type="entry name" value="SERINE/THREONINE-PROTEIN KINASE TNNI3K-RELATED"/>
    <property type="match status" value="1"/>
</dbReference>
<sequence>MKEMKGMRKTEEIKDTGETEEMEVKEIEEMKGTRKTEEMKDIGETKELEESENLEDNPEKCSKCHQDIERNWCHPCNSKRFQNEFGKWTSEDREIDEFIQQMQLSANKYREIIEWIPFGRLENVTYLAKGGFGIVYKANWLDGFICSHEKKKWYEFGKQVVWNRYGKQNVCLKSFNNLTNKIDFLQEIKNQLKFRGKNAIAIYGITKNPTENEYMMVMGYAAYGSLRNLLNTKFENLTWRKKYNILSSIVIGLTNIHEMGLMHKDFHSGNIVNRTLTLSYITDFGLCKPVTENNSENIYGVIPYMAPETLSRGEYTQASDIYSFGMIMLEVLTSYPPYYNIPHNENLAMVICEEFKPEIKCEIPQFLEEIMEKCWNFEPLNRPTAKELRSQLESYNNYNNIEIRKQVNKQINVANKSNKNFIQYDPNEMHPEAIYTSRHLPFVKSKKFETHSNNPEKCSKCHQDIERNWCHPCNSKRFQNEFGKWTSEDREIDEFIQQMQLSANKYREIIEWIPFGRLENVTYLAKGGFGIVYKANWLDGFICSHEKKKWYEFGKQVVWNRYGKQNVCLKSFNNLTNKIDFLQEIKNQLKFRGKNAIAIYGITKNPTENEYMMVMGYAAYGSLRNLLNTKFENLTWRKKYNILSSIVIGLTNIHEMGLMHKDFHSGNIVNRTLTLSYITDFGLCKPVTENNSENIYGVIPYMAPETLSRGEYTQASDIYSFGMIMLEVLTSYPPYYNIPHNENLAMVICEEFKPEIKCEIPQFLEEIMEKCWNFEPLNRPTAKELRSQLESYNNYNNIEIRKQVNKQINVANKSNKNFIQYDPNEMHPEAIYTSRHLPFVKSKKFETHIEEVEENEIQEN</sequence>
<feature type="region of interest" description="Disordered" evidence="5">
    <location>
        <begin position="1"/>
        <end position="59"/>
    </location>
</feature>
<dbReference type="PROSITE" id="PS50011">
    <property type="entry name" value="PROTEIN_KINASE_DOM"/>
    <property type="match status" value="2"/>
</dbReference>
<keyword evidence="8" id="KW-1185">Reference proteome</keyword>
<accession>A0A397JG86</accession>
<comment type="caution">
    <text evidence="7">The sequence shown here is derived from an EMBL/GenBank/DDBJ whole genome shotgun (WGS) entry which is preliminary data.</text>
</comment>
<gene>
    <name evidence="7" type="ORF">Glove_54g122</name>
</gene>
<dbReference type="InterPro" id="IPR051681">
    <property type="entry name" value="Ser/Thr_Kinases-Pseudokinases"/>
</dbReference>
<dbReference type="AlphaFoldDB" id="A0A397JG86"/>
<evidence type="ECO:0000256" key="2">
    <source>
        <dbReference type="ARBA" id="ARBA00022741"/>
    </source>
</evidence>
<dbReference type="InterPro" id="IPR000719">
    <property type="entry name" value="Prot_kinase_dom"/>
</dbReference>
<evidence type="ECO:0000256" key="4">
    <source>
        <dbReference type="ARBA" id="ARBA00022840"/>
    </source>
</evidence>
<dbReference type="InterPro" id="IPR001245">
    <property type="entry name" value="Ser-Thr/Tyr_kinase_cat_dom"/>
</dbReference>
<keyword evidence="3" id="KW-0418">Kinase</keyword>
<evidence type="ECO:0000259" key="6">
    <source>
        <dbReference type="PROSITE" id="PS50011"/>
    </source>
</evidence>
<keyword evidence="1" id="KW-0808">Transferase</keyword>
<dbReference type="Proteomes" id="UP000266861">
    <property type="component" value="Unassembled WGS sequence"/>
</dbReference>
<feature type="domain" description="Protein kinase" evidence="6">
    <location>
        <begin position="518"/>
        <end position="793"/>
    </location>
</feature>
<dbReference type="STRING" id="1348612.A0A397JG86"/>
<dbReference type="OrthoDB" id="1405469at2759"/>
<protein>
    <recommendedName>
        <fullName evidence="6">Protein kinase domain-containing protein</fullName>
    </recommendedName>
</protein>
<evidence type="ECO:0000256" key="1">
    <source>
        <dbReference type="ARBA" id="ARBA00022679"/>
    </source>
</evidence>
<evidence type="ECO:0000256" key="5">
    <source>
        <dbReference type="SAM" id="MobiDB-lite"/>
    </source>
</evidence>
<dbReference type="Pfam" id="PF07714">
    <property type="entry name" value="PK_Tyr_Ser-Thr"/>
    <property type="match status" value="2"/>
</dbReference>
<keyword evidence="2" id="KW-0547">Nucleotide-binding</keyword>
<keyword evidence="4" id="KW-0067">ATP-binding</keyword>
<dbReference type="GO" id="GO:0004674">
    <property type="term" value="F:protein serine/threonine kinase activity"/>
    <property type="evidence" value="ECO:0007669"/>
    <property type="project" value="TreeGrafter"/>
</dbReference>
<dbReference type="EMBL" id="PQFF01000051">
    <property type="protein sequence ID" value="RHZ86182.1"/>
    <property type="molecule type" value="Genomic_DNA"/>
</dbReference>
<dbReference type="PANTHER" id="PTHR44329:SF288">
    <property type="entry name" value="MITOGEN-ACTIVATED PROTEIN KINASE KINASE KINASE 20"/>
    <property type="match status" value="1"/>
</dbReference>
<feature type="domain" description="Protein kinase" evidence="6">
    <location>
        <begin position="121"/>
        <end position="396"/>
    </location>
</feature>
<feature type="compositionally biased region" description="Basic and acidic residues" evidence="5">
    <location>
        <begin position="1"/>
        <end position="48"/>
    </location>
</feature>
<dbReference type="SUPFAM" id="SSF56112">
    <property type="entry name" value="Protein kinase-like (PK-like)"/>
    <property type="match status" value="2"/>
</dbReference>
<name>A0A397JG86_9GLOM</name>
<evidence type="ECO:0000256" key="3">
    <source>
        <dbReference type="ARBA" id="ARBA00022777"/>
    </source>
</evidence>
<dbReference type="Gene3D" id="1.10.510.10">
    <property type="entry name" value="Transferase(Phosphotransferase) domain 1"/>
    <property type="match status" value="2"/>
</dbReference>
<organism evidence="7 8">
    <name type="scientific">Diversispora epigaea</name>
    <dbReference type="NCBI Taxonomy" id="1348612"/>
    <lineage>
        <taxon>Eukaryota</taxon>
        <taxon>Fungi</taxon>
        <taxon>Fungi incertae sedis</taxon>
        <taxon>Mucoromycota</taxon>
        <taxon>Glomeromycotina</taxon>
        <taxon>Glomeromycetes</taxon>
        <taxon>Diversisporales</taxon>
        <taxon>Diversisporaceae</taxon>
        <taxon>Diversispora</taxon>
    </lineage>
</organism>
<evidence type="ECO:0000313" key="7">
    <source>
        <dbReference type="EMBL" id="RHZ86182.1"/>
    </source>
</evidence>
<proteinExistence type="predicted"/>
<dbReference type="GO" id="GO:0005524">
    <property type="term" value="F:ATP binding"/>
    <property type="evidence" value="ECO:0007669"/>
    <property type="project" value="UniProtKB-KW"/>
</dbReference>